<reference evidence="8" key="1">
    <citation type="submission" date="2023-03" db="UniProtKB">
        <authorList>
            <consortium name="WormBaseParasite"/>
        </authorList>
    </citation>
    <scope>IDENTIFICATION</scope>
</reference>
<dbReference type="SMART" id="SM00353">
    <property type="entry name" value="HLH"/>
    <property type="match status" value="1"/>
</dbReference>
<dbReference type="WBParaSite" id="ALUE_0001078901-mRNA-1">
    <property type="protein sequence ID" value="ALUE_0001078901-mRNA-1"/>
    <property type="gene ID" value="ALUE_0001078901"/>
</dbReference>
<dbReference type="GO" id="GO:0003834">
    <property type="term" value="F:beta-carotene 15,15'-dioxygenase activity"/>
    <property type="evidence" value="ECO:0007669"/>
    <property type="project" value="TreeGrafter"/>
</dbReference>
<comment type="cofactor">
    <cofactor evidence="5">
        <name>Fe(2+)</name>
        <dbReference type="ChEBI" id="CHEBI:29033"/>
    </cofactor>
    <text evidence="5">Binds 1 Fe(2+) ion per subunit.</text>
</comment>
<dbReference type="SUPFAM" id="SSF47459">
    <property type="entry name" value="HLH, helix-loop-helix DNA-binding domain"/>
    <property type="match status" value="1"/>
</dbReference>
<keyword evidence="7" id="KW-1185">Reference proteome</keyword>
<comment type="similarity">
    <text evidence="1">Belongs to the carotenoid oxygenase family.</text>
</comment>
<dbReference type="Proteomes" id="UP000036681">
    <property type="component" value="Unplaced"/>
</dbReference>
<evidence type="ECO:0000259" key="6">
    <source>
        <dbReference type="PROSITE" id="PS50888"/>
    </source>
</evidence>
<evidence type="ECO:0000256" key="3">
    <source>
        <dbReference type="ARBA" id="ARBA00023002"/>
    </source>
</evidence>
<dbReference type="GO" id="GO:0042574">
    <property type="term" value="P:retinal metabolic process"/>
    <property type="evidence" value="ECO:0007669"/>
    <property type="project" value="TreeGrafter"/>
</dbReference>
<evidence type="ECO:0000313" key="7">
    <source>
        <dbReference type="Proteomes" id="UP000036681"/>
    </source>
</evidence>
<dbReference type="PANTHER" id="PTHR10543">
    <property type="entry name" value="BETA-CAROTENE DIOXYGENASE"/>
    <property type="match status" value="1"/>
</dbReference>
<name>A0A9J2PN70_ASCLU</name>
<feature type="binding site" evidence="5">
    <location>
        <position position="374"/>
    </location>
    <ligand>
        <name>Fe cation</name>
        <dbReference type="ChEBI" id="CHEBI:24875"/>
        <note>catalytic</note>
    </ligand>
</feature>
<evidence type="ECO:0000313" key="8">
    <source>
        <dbReference type="WBParaSite" id="ALUE_0001078901-mRNA-1"/>
    </source>
</evidence>
<dbReference type="GO" id="GO:0010436">
    <property type="term" value="F:carotenoid dioxygenase activity"/>
    <property type="evidence" value="ECO:0007669"/>
    <property type="project" value="TreeGrafter"/>
</dbReference>
<feature type="binding site" evidence="5">
    <location>
        <position position="303"/>
    </location>
    <ligand>
        <name>Fe cation</name>
        <dbReference type="ChEBI" id="CHEBI:24875"/>
        <note>catalytic</note>
    </ligand>
</feature>
<evidence type="ECO:0000256" key="5">
    <source>
        <dbReference type="PIRSR" id="PIRSR604294-1"/>
    </source>
</evidence>
<dbReference type="GO" id="GO:0046872">
    <property type="term" value="F:metal ion binding"/>
    <property type="evidence" value="ECO:0007669"/>
    <property type="project" value="UniProtKB-KW"/>
</dbReference>
<keyword evidence="4 5" id="KW-0408">Iron</keyword>
<evidence type="ECO:0000256" key="4">
    <source>
        <dbReference type="ARBA" id="ARBA00023004"/>
    </source>
</evidence>
<dbReference type="InterPro" id="IPR036638">
    <property type="entry name" value="HLH_DNA-bd_sf"/>
</dbReference>
<evidence type="ECO:0000256" key="2">
    <source>
        <dbReference type="ARBA" id="ARBA00022723"/>
    </source>
</evidence>
<keyword evidence="3" id="KW-0560">Oxidoreductase</keyword>
<dbReference type="GO" id="GO:0046983">
    <property type="term" value="F:protein dimerization activity"/>
    <property type="evidence" value="ECO:0007669"/>
    <property type="project" value="InterPro"/>
</dbReference>
<dbReference type="InterPro" id="IPR004294">
    <property type="entry name" value="Carotenoid_Oase"/>
</dbReference>
<organism evidence="7 8">
    <name type="scientific">Ascaris lumbricoides</name>
    <name type="common">Giant roundworm</name>
    <dbReference type="NCBI Taxonomy" id="6252"/>
    <lineage>
        <taxon>Eukaryota</taxon>
        <taxon>Metazoa</taxon>
        <taxon>Ecdysozoa</taxon>
        <taxon>Nematoda</taxon>
        <taxon>Chromadorea</taxon>
        <taxon>Rhabditida</taxon>
        <taxon>Spirurina</taxon>
        <taxon>Ascaridomorpha</taxon>
        <taxon>Ascaridoidea</taxon>
        <taxon>Ascarididae</taxon>
        <taxon>Ascaris</taxon>
    </lineage>
</organism>
<dbReference type="Pfam" id="PF03055">
    <property type="entry name" value="RPE65"/>
    <property type="match status" value="1"/>
</dbReference>
<feature type="binding site" evidence="5">
    <location>
        <position position="244"/>
    </location>
    <ligand>
        <name>Fe cation</name>
        <dbReference type="ChEBI" id="CHEBI:24875"/>
        <note>catalytic</note>
    </ligand>
</feature>
<proteinExistence type="inferred from homology"/>
<dbReference type="Pfam" id="PF00010">
    <property type="entry name" value="HLH"/>
    <property type="match status" value="1"/>
</dbReference>
<evidence type="ECO:0000256" key="1">
    <source>
        <dbReference type="ARBA" id="ARBA00006787"/>
    </source>
</evidence>
<dbReference type="PROSITE" id="PS50888">
    <property type="entry name" value="BHLH"/>
    <property type="match status" value="1"/>
</dbReference>
<dbReference type="AlphaFoldDB" id="A0A9J2PN70"/>
<dbReference type="Gene3D" id="4.10.280.10">
    <property type="entry name" value="Helix-loop-helix DNA-binding domain"/>
    <property type="match status" value="1"/>
</dbReference>
<protein>
    <submittedName>
        <fullName evidence="8">BHLH domain-containing protein</fullName>
    </submittedName>
</protein>
<feature type="domain" description="BHLH" evidence="6">
    <location>
        <begin position="5"/>
        <end position="62"/>
    </location>
</feature>
<dbReference type="PANTHER" id="PTHR10543:SF24">
    <property type="entry name" value="CAROTENOID ISOMEROOXYGENASE"/>
    <property type="match status" value="1"/>
</dbReference>
<accession>A0A9J2PN70</accession>
<keyword evidence="2 5" id="KW-0479">Metal-binding</keyword>
<sequence>MSRVRNEVAQNNRERKRQLHVNEAFNQACSLYLRQIIPCYPINKKMSKQEILRGAIRYLRILEYLLAEGSIISTMNATLFDNFEETSEPIECLVFGEIPQWLRGTVVRNGPGIYSIGGVRYKHWFDGLALLQRFHFEDGKMWYSCRYLKSDTYKQNITQKRIVISAFGTRSVPDPRKNIFQRLLSWFEKEPLTDNASSHFIRCGDAIYATGETPYVYRVDPDSLETVNDEDLSNYVAVNTMTSHCHYDEQGNIYNVGARFGRSSKYIFVKTETRKENGCTGFGRTSIVGECSINDRLKPGYVHSFGITPSFIIFFEGSLRINLMTIAASRFTRKSCQDCFDWLVGQKTIVHLINRHTGKEVSVKIRAGSFSTFHHANSFEYRRHIFIDYIRYDRLGRLEDYNMDNMRSGKALFVDGSRRGYLHRMIIPIDIPEDCIPGDDLLCGKDLDPNCGFIKQKDGSFFAIDTRLSDVAIEFPQYNYDRFNMKPYQYVYGSAIQGAKGSTTGVVKVDVRKRDELIWSKDNEDQICAEPVFIANPDGTAEDDGVLVCPIVTLHEKDKPLVVILNAATMHEIARCTVNTRLPLGFHSVFVRTPRNN</sequence>
<dbReference type="InterPro" id="IPR011598">
    <property type="entry name" value="bHLH_dom"/>
</dbReference>
<dbReference type="GO" id="GO:0016121">
    <property type="term" value="P:carotene catabolic process"/>
    <property type="evidence" value="ECO:0007669"/>
    <property type="project" value="TreeGrafter"/>
</dbReference>
<feature type="binding site" evidence="5">
    <location>
        <position position="587"/>
    </location>
    <ligand>
        <name>Fe cation</name>
        <dbReference type="ChEBI" id="CHEBI:24875"/>
        <note>catalytic</note>
    </ligand>
</feature>